<dbReference type="PANTHER" id="PTHR24637:SF420">
    <property type="entry name" value="NEMATODE CUTICLE COLLAGEN N-TERMINAL DOMAIN-CONTAINING PROTEIN"/>
    <property type="match status" value="1"/>
</dbReference>
<dbReference type="NCBIfam" id="TIGR01665">
    <property type="entry name" value="put_anti_recept"/>
    <property type="match status" value="1"/>
</dbReference>
<comment type="caution">
    <text evidence="2">The sequence shown here is derived from an EMBL/GenBank/DDBJ whole genome shotgun (WGS) entry which is preliminary data.</text>
</comment>
<feature type="domain" description="Tail spike" evidence="1">
    <location>
        <begin position="124"/>
        <end position="336"/>
    </location>
</feature>
<gene>
    <name evidence="2" type="ORF">DP120_17010</name>
</gene>
<evidence type="ECO:0000259" key="1">
    <source>
        <dbReference type="Pfam" id="PF06605"/>
    </source>
</evidence>
<sequence length="1285" mass="139952">MTIIHILNHQTGELIGHLDSESDKFFWDAKHVHGLDGEHSQQLTMPADLEEAALLEGRTRFLIPLEDGGFEEFIHFESDTQMEDEKTIYGTPYYKEMDKKYILPPGKYIGTAKELADLVLPFVKFEVGVVEDINKRTITIDRHVGAYSFLEKISSAFNLEMQFRLTTAGSRITGRFADFFKRIGADTRKEIELGKDLLAINKKEHATRIVTGLFCIGPEREDGTMLTTTIFDDDAFQRWNEDGEHIVDIYEPESTEQDMTLAQLQQYGRTELNKRIASVYEYTVTAASLEELFPHEKVRLGDGVRLKNPEFSPPLYADARVIRIERSLTDPDAKTYDIGEIVTYDEDEILQSFRRLQQQHNMRVIRSTEKPLGSSNKIWVQIAPAANGKPAMEVPHVWSTQLNDWVKVAPTTAAEIGAEPEIPTQPTPPDPAIHKKWVDNSSEIAELKMWNATTSTWDAVQGPPGPPGAPGYTPVKGTDYFDGAPGQDGTDGTSSYLWIRYSQNADGSGMVDYPIDAKYIGVATTQIGVAPTAPSAYRWTLIKGTDGLPGEPGSDGKTSYLHIKYSNDGGVTFTASTGEDAGSWIGTYVDFTVADSTNVAAYTWNKVKGDKGETGDPGKGIVSAVVTYQLDTDGTSAPSGTWSSTIPAPIKGQYLWTRTISTYTDNSTVTTYSVSYLATDGQTGKGISSTAVAYQIGSSGTTAPTGPWSATVPAPVPGSYLWTRTIITYSDNTTSLSYSTAYYALDGQKGDPGAKGDPGQPTYTWVKYADDISGGGMSDSPTGKKYIGMAFNKLSATESLTSADYTWSPLFESIVPIANGKVFHNPNGASYYAGGTVTGALIVETPIMPSKMITMRITGYNYLRDKASIDIAISFYAYTNGALNYSYINKGDFPINRVRIGIDSTGKFVLILGETNTSWSYPSIKVESMQASYQVPPDDWIGGWKMSTNSVLPTLTNQIEISGKDILKSVEVSQATADGKNTIFYQSTAPSAVGRKENDVWFNTGDGNRMNRFVSGAWTLERFGENAISDLSITNAKIKDGTIDSAKIANLDAAKITSGIIDSVTYRSGYGTMQRFELSGGTATFIEDTALGTQTITKINDDGVSIQAKDGATVDYSARLTAGGVFLGYESIGYKGKYSVNHLILDDTGLGETLLSVESAFAQLVSKKGLRIQGESEYNFLSNGGYSILGGQLVFHKNSDPTTNIKETGFMAIGSMGGGTTGFTTFGATNFRTRKTYTPASISYTTISSNRDPSFYDINPDGFMFALNGSGTTNALVFFRGKYTA</sequence>
<accession>A0A365KKG6</accession>
<proteinExistence type="predicted"/>
<keyword evidence="3" id="KW-1185">Reference proteome</keyword>
<protein>
    <recommendedName>
        <fullName evidence="1">Tail spike domain-containing protein</fullName>
    </recommendedName>
</protein>
<dbReference type="InterPro" id="IPR007119">
    <property type="entry name" value="Phage_tail_spike_N"/>
</dbReference>
<dbReference type="InterPro" id="IPR010572">
    <property type="entry name" value="Tail_dom"/>
</dbReference>
<name>A0A365KKG6_9BACL</name>
<dbReference type="RefSeq" id="WP_112224825.1">
    <property type="nucleotide sequence ID" value="NZ_CP196859.1"/>
</dbReference>
<dbReference type="EMBL" id="QLZR01000009">
    <property type="protein sequence ID" value="RAZ73635.1"/>
    <property type="molecule type" value="Genomic_DNA"/>
</dbReference>
<dbReference type="Proteomes" id="UP000251002">
    <property type="component" value="Unassembled WGS sequence"/>
</dbReference>
<organism evidence="2 3">
    <name type="scientific">Planococcus halotolerans</name>
    <dbReference type="NCBI Taxonomy" id="2233542"/>
    <lineage>
        <taxon>Bacteria</taxon>
        <taxon>Bacillati</taxon>
        <taxon>Bacillota</taxon>
        <taxon>Bacilli</taxon>
        <taxon>Bacillales</taxon>
        <taxon>Caryophanaceae</taxon>
        <taxon>Planococcus</taxon>
    </lineage>
</organism>
<evidence type="ECO:0000313" key="2">
    <source>
        <dbReference type="EMBL" id="RAZ73635.1"/>
    </source>
</evidence>
<dbReference type="Pfam" id="PF06605">
    <property type="entry name" value="Prophage_tail"/>
    <property type="match status" value="1"/>
</dbReference>
<reference evidence="2 3" key="1">
    <citation type="submission" date="2018-06" db="EMBL/GenBank/DDBJ databases">
        <title>The draft genome sequences of strains SCU63 and S1.</title>
        <authorList>
            <person name="Gan L."/>
        </authorList>
    </citation>
    <scope>NUCLEOTIDE SEQUENCE [LARGE SCALE GENOMIC DNA]</scope>
    <source>
        <strain evidence="2 3">SCU63</strain>
    </source>
</reference>
<dbReference type="PANTHER" id="PTHR24637">
    <property type="entry name" value="COLLAGEN"/>
    <property type="match status" value="1"/>
</dbReference>
<evidence type="ECO:0000313" key="3">
    <source>
        <dbReference type="Proteomes" id="UP000251002"/>
    </source>
</evidence>